<sequence>MYTHTSTPPSPTSQHRHYPRRHHQPQKPNLIHSFIHYPRPPSPNLKNPPHTHSFITHAAITNLKTPPHTHSFIHYPPPPSPTSKTPPHTHIHSFIHSPRQNHQPQKPQPHTHSFITHARITNLKNPTSHTFIHYPRQNHQPQNLTSPQALPTPPTFTQETTTKPPKPQLKRSLPTPSTLSSIHGSRKIHTPTPSLVHNSRTYKHIIPLTPTVNTQHYVQYPISLLVNQDNVLSITHGEVACILHGIDFLKSTKLSLHLLPKETLHKLDSTPTPTPKTKYINFIL</sequence>
<protein>
    <submittedName>
        <fullName evidence="2">Uncharacterized protein</fullName>
    </submittedName>
</protein>
<proteinExistence type="predicted"/>
<feature type="compositionally biased region" description="Polar residues" evidence="1">
    <location>
        <begin position="137"/>
        <end position="149"/>
    </location>
</feature>
<gene>
    <name evidence="2" type="ORF">HNY73_004398</name>
</gene>
<dbReference type="Proteomes" id="UP000807504">
    <property type="component" value="Unassembled WGS sequence"/>
</dbReference>
<accession>A0A8T0FT41</accession>
<feature type="compositionally biased region" description="Polar residues" evidence="1">
    <location>
        <begin position="174"/>
        <end position="183"/>
    </location>
</feature>
<feature type="region of interest" description="Disordered" evidence="1">
    <location>
        <begin position="1"/>
        <end position="25"/>
    </location>
</feature>
<comment type="caution">
    <text evidence="2">The sequence shown here is derived from an EMBL/GenBank/DDBJ whole genome shotgun (WGS) entry which is preliminary data.</text>
</comment>
<dbReference type="AlphaFoldDB" id="A0A8T0FT41"/>
<name>A0A8T0FT41_ARGBR</name>
<evidence type="ECO:0000256" key="1">
    <source>
        <dbReference type="SAM" id="MobiDB-lite"/>
    </source>
</evidence>
<organism evidence="2 3">
    <name type="scientific">Argiope bruennichi</name>
    <name type="common">Wasp spider</name>
    <name type="synonym">Aranea bruennichi</name>
    <dbReference type="NCBI Taxonomy" id="94029"/>
    <lineage>
        <taxon>Eukaryota</taxon>
        <taxon>Metazoa</taxon>
        <taxon>Ecdysozoa</taxon>
        <taxon>Arthropoda</taxon>
        <taxon>Chelicerata</taxon>
        <taxon>Arachnida</taxon>
        <taxon>Araneae</taxon>
        <taxon>Araneomorphae</taxon>
        <taxon>Entelegynae</taxon>
        <taxon>Araneoidea</taxon>
        <taxon>Araneidae</taxon>
        <taxon>Argiope</taxon>
    </lineage>
</organism>
<evidence type="ECO:0000313" key="3">
    <source>
        <dbReference type="Proteomes" id="UP000807504"/>
    </source>
</evidence>
<reference evidence="2" key="1">
    <citation type="journal article" date="2020" name="bioRxiv">
        <title>Chromosome-level reference genome of the European wasp spider Argiope bruennichi: a resource for studies on range expansion and evolutionary adaptation.</title>
        <authorList>
            <person name="Sheffer M.M."/>
            <person name="Hoppe A."/>
            <person name="Krehenwinkel H."/>
            <person name="Uhl G."/>
            <person name="Kuss A.W."/>
            <person name="Jensen L."/>
            <person name="Jensen C."/>
            <person name="Gillespie R.G."/>
            <person name="Hoff K.J."/>
            <person name="Prost S."/>
        </authorList>
    </citation>
    <scope>NUCLEOTIDE SEQUENCE</scope>
</reference>
<reference evidence="2" key="2">
    <citation type="submission" date="2020-06" db="EMBL/GenBank/DDBJ databases">
        <authorList>
            <person name="Sheffer M."/>
        </authorList>
    </citation>
    <scope>NUCLEOTIDE SEQUENCE</scope>
</reference>
<keyword evidence="3" id="KW-1185">Reference proteome</keyword>
<feature type="compositionally biased region" description="Basic residues" evidence="1">
    <location>
        <begin position="14"/>
        <end position="25"/>
    </location>
</feature>
<dbReference type="EMBL" id="JABXBU010000003">
    <property type="protein sequence ID" value="KAF8792849.1"/>
    <property type="molecule type" value="Genomic_DNA"/>
</dbReference>
<evidence type="ECO:0000313" key="2">
    <source>
        <dbReference type="EMBL" id="KAF8792849.1"/>
    </source>
</evidence>
<feature type="region of interest" description="Disordered" evidence="1">
    <location>
        <begin position="137"/>
        <end position="196"/>
    </location>
</feature>